<dbReference type="EMBL" id="CM047743">
    <property type="protein sequence ID" value="KAJ0031891.1"/>
    <property type="molecule type" value="Genomic_DNA"/>
</dbReference>
<evidence type="ECO:0000313" key="2">
    <source>
        <dbReference type="Proteomes" id="UP001163603"/>
    </source>
</evidence>
<reference evidence="2" key="1">
    <citation type="journal article" date="2023" name="G3 (Bethesda)">
        <title>Genome assembly and association tests identify interacting loci associated with vigor, precocity, and sex in interspecific pistachio rootstocks.</title>
        <authorList>
            <person name="Palmer W."/>
            <person name="Jacygrad E."/>
            <person name="Sagayaradj S."/>
            <person name="Cavanaugh K."/>
            <person name="Han R."/>
            <person name="Bertier L."/>
            <person name="Beede B."/>
            <person name="Kafkas S."/>
            <person name="Golino D."/>
            <person name="Preece J."/>
            <person name="Michelmore R."/>
        </authorList>
    </citation>
    <scope>NUCLEOTIDE SEQUENCE [LARGE SCALE GENOMIC DNA]</scope>
</reference>
<comment type="caution">
    <text evidence="1">The sequence shown here is derived from an EMBL/GenBank/DDBJ whole genome shotgun (WGS) entry which is preliminary data.</text>
</comment>
<evidence type="ECO:0000313" key="1">
    <source>
        <dbReference type="EMBL" id="KAJ0031891.1"/>
    </source>
</evidence>
<organism evidence="1 2">
    <name type="scientific">Pistacia integerrima</name>
    <dbReference type="NCBI Taxonomy" id="434235"/>
    <lineage>
        <taxon>Eukaryota</taxon>
        <taxon>Viridiplantae</taxon>
        <taxon>Streptophyta</taxon>
        <taxon>Embryophyta</taxon>
        <taxon>Tracheophyta</taxon>
        <taxon>Spermatophyta</taxon>
        <taxon>Magnoliopsida</taxon>
        <taxon>eudicotyledons</taxon>
        <taxon>Gunneridae</taxon>
        <taxon>Pentapetalae</taxon>
        <taxon>rosids</taxon>
        <taxon>malvids</taxon>
        <taxon>Sapindales</taxon>
        <taxon>Anacardiaceae</taxon>
        <taxon>Pistacia</taxon>
    </lineage>
</organism>
<proteinExistence type="predicted"/>
<sequence length="260" mass="28539">MNNISRALPISSRQKSIVTTLLSPEWTKCKESIHIGQQSELFNSIFNDLNNMGRLLDEWRATITSMHETLVSRVPYHGYAWSLANPNDKAIGAPASGPAVTIDVSIGYKIIRALIQNYVFTSGATWINFDGVETIRAKIAYAKEKKLLGYNAFQLSNNDNWALSMADSSTYQLSIPCANEQYFSSFIGTIRGKSPSVTTLLSVWNGQNATGQSILGNKVNYLVLSSMVSDSSHRKSFIESSMKTAASVMDFKGLICSAVA</sequence>
<gene>
    <name evidence="1" type="ORF">Pint_14669</name>
</gene>
<protein>
    <submittedName>
        <fullName evidence="1">Uncharacterized protein</fullName>
    </submittedName>
</protein>
<name>A0ACC0Y998_9ROSI</name>
<keyword evidence="2" id="KW-1185">Reference proteome</keyword>
<dbReference type="Proteomes" id="UP001163603">
    <property type="component" value="Chromosome 8"/>
</dbReference>
<accession>A0ACC0Y998</accession>